<organism evidence="9 10">
    <name type="scientific">Pinctada imbricata</name>
    <name type="common">Atlantic pearl-oyster</name>
    <name type="synonym">Pinctada martensii</name>
    <dbReference type="NCBI Taxonomy" id="66713"/>
    <lineage>
        <taxon>Eukaryota</taxon>
        <taxon>Metazoa</taxon>
        <taxon>Spiralia</taxon>
        <taxon>Lophotrochozoa</taxon>
        <taxon>Mollusca</taxon>
        <taxon>Bivalvia</taxon>
        <taxon>Autobranchia</taxon>
        <taxon>Pteriomorphia</taxon>
        <taxon>Pterioida</taxon>
        <taxon>Pterioidea</taxon>
        <taxon>Pteriidae</taxon>
        <taxon>Pinctada</taxon>
    </lineage>
</organism>
<dbReference type="Proteomes" id="UP001186944">
    <property type="component" value="Unassembled WGS sequence"/>
</dbReference>
<feature type="compositionally biased region" description="Low complexity" evidence="7">
    <location>
        <begin position="139"/>
        <end position="161"/>
    </location>
</feature>
<dbReference type="PRINTS" id="PR00488">
    <property type="entry name" value="5LPOXGNASEAP"/>
</dbReference>
<keyword evidence="2 8" id="KW-0812">Transmembrane</keyword>
<evidence type="ECO:0000256" key="8">
    <source>
        <dbReference type="SAM" id="Phobius"/>
    </source>
</evidence>
<evidence type="ECO:0000256" key="2">
    <source>
        <dbReference type="ARBA" id="ARBA00022692"/>
    </source>
</evidence>
<dbReference type="PANTHER" id="PTHR10250:SF15">
    <property type="entry name" value="MICROSOMAL GLUTATHIONE S-TRANSFERASE-RELATED"/>
    <property type="match status" value="1"/>
</dbReference>
<name>A0AA88YHC7_PINIB</name>
<dbReference type="AlphaFoldDB" id="A0AA88YHC7"/>
<dbReference type="GO" id="GO:0019370">
    <property type="term" value="P:leukotriene biosynthetic process"/>
    <property type="evidence" value="ECO:0007669"/>
    <property type="project" value="UniProtKB-KW"/>
</dbReference>
<feature type="transmembrane region" description="Helical" evidence="8">
    <location>
        <begin position="275"/>
        <end position="304"/>
    </location>
</feature>
<comment type="caution">
    <text evidence="9">The sequence shown here is derived from an EMBL/GenBank/DDBJ whole genome shotgun (WGS) entry which is preliminary data.</text>
</comment>
<dbReference type="InterPro" id="IPR050997">
    <property type="entry name" value="MAPEG"/>
</dbReference>
<keyword evidence="3" id="KW-0434">Leukotriene biosynthesis</keyword>
<dbReference type="GO" id="GO:0005789">
    <property type="term" value="C:endoplasmic reticulum membrane"/>
    <property type="evidence" value="ECO:0007669"/>
    <property type="project" value="UniProtKB-SubCell"/>
</dbReference>
<dbReference type="GO" id="GO:0005635">
    <property type="term" value="C:nuclear envelope"/>
    <property type="evidence" value="ECO:0007669"/>
    <property type="project" value="TreeGrafter"/>
</dbReference>
<feature type="region of interest" description="Disordered" evidence="7">
    <location>
        <begin position="84"/>
        <end position="109"/>
    </location>
</feature>
<gene>
    <name evidence="9" type="ORF">FSP39_004053</name>
</gene>
<evidence type="ECO:0000256" key="1">
    <source>
        <dbReference type="ARBA" id="ARBA00004477"/>
    </source>
</evidence>
<dbReference type="GO" id="GO:0004364">
    <property type="term" value="F:glutathione transferase activity"/>
    <property type="evidence" value="ECO:0007669"/>
    <property type="project" value="TreeGrafter"/>
</dbReference>
<dbReference type="EMBL" id="VSWD01000006">
    <property type="protein sequence ID" value="KAK3099414.1"/>
    <property type="molecule type" value="Genomic_DNA"/>
</dbReference>
<keyword evidence="5 8" id="KW-1133">Transmembrane helix</keyword>
<feature type="region of interest" description="Disordered" evidence="7">
    <location>
        <begin position="131"/>
        <end position="167"/>
    </location>
</feature>
<dbReference type="InterPro" id="IPR001129">
    <property type="entry name" value="Membr-assoc_MAPEG"/>
</dbReference>
<dbReference type="SUPFAM" id="SSF161084">
    <property type="entry name" value="MAPEG domain-like"/>
    <property type="match status" value="2"/>
</dbReference>
<evidence type="ECO:0000256" key="4">
    <source>
        <dbReference type="ARBA" id="ARBA00022824"/>
    </source>
</evidence>
<accession>A0AA88YHC7</accession>
<evidence type="ECO:0000313" key="9">
    <source>
        <dbReference type="EMBL" id="KAK3099414.1"/>
    </source>
</evidence>
<dbReference type="GO" id="GO:0008047">
    <property type="term" value="F:enzyme activator activity"/>
    <property type="evidence" value="ECO:0007669"/>
    <property type="project" value="InterPro"/>
</dbReference>
<keyword evidence="4" id="KW-0256">Endoplasmic reticulum</keyword>
<comment type="subcellular location">
    <subcellularLocation>
        <location evidence="1">Endoplasmic reticulum membrane</location>
        <topology evidence="1">Multi-pass membrane protein</topology>
    </subcellularLocation>
</comment>
<reference evidence="9" key="1">
    <citation type="submission" date="2019-08" db="EMBL/GenBank/DDBJ databases">
        <title>The improved chromosome-level genome for the pearl oyster Pinctada fucata martensii using PacBio sequencing and Hi-C.</title>
        <authorList>
            <person name="Zheng Z."/>
        </authorList>
    </citation>
    <scope>NUCLEOTIDE SEQUENCE</scope>
    <source>
        <strain evidence="9">ZZ-2019</strain>
        <tissue evidence="9">Adductor muscle</tissue>
    </source>
</reference>
<dbReference type="GO" id="GO:0004602">
    <property type="term" value="F:glutathione peroxidase activity"/>
    <property type="evidence" value="ECO:0007669"/>
    <property type="project" value="TreeGrafter"/>
</dbReference>
<evidence type="ECO:0000313" key="10">
    <source>
        <dbReference type="Proteomes" id="UP001186944"/>
    </source>
</evidence>
<protein>
    <submittedName>
        <fullName evidence="9">Uncharacterized protein</fullName>
    </submittedName>
</protein>
<dbReference type="PANTHER" id="PTHR10250">
    <property type="entry name" value="MICROSOMAL GLUTATHIONE S-TRANSFERASE"/>
    <property type="match status" value="1"/>
</dbReference>
<keyword evidence="6 8" id="KW-0472">Membrane</keyword>
<sequence>MHLGVPNNMFHPAAMGLVNPPIGPIFGMQYPIRPPLRPDIQQGQNPPSLMQTHTQTDNSGSIAIPVPLGHGQSSVSISIEQGNPQRTGVQQTPPLQHNPSEGRVQTDECPPRCAQGKYCDAGICKTGVRTPSQVKPVASQPSSTSQQRSQRSQQDQRSQTPKGDNSCRPPCASIDVCIAGDCVTVQFGLRTGAIRRKYKLDYPAMTGNENVERAIRAQQNTLEFFPLFSTSLWLSGIYFHQVPAGLAGLFYLYGRNKYFEGYLESADRRQNTLEFFPIFSTSFWLAGVYLHQVPVSIVGLFYIYAREKYYNGYCESVDGRLPGFRYSVKALKALIIMFGIGFTDYILKEFAGIDLKQEALKHLPIKF</sequence>
<dbReference type="InterPro" id="IPR001446">
    <property type="entry name" value="5_LipOase_AP"/>
</dbReference>
<proteinExistence type="predicted"/>
<evidence type="ECO:0000256" key="6">
    <source>
        <dbReference type="ARBA" id="ARBA00023136"/>
    </source>
</evidence>
<keyword evidence="10" id="KW-1185">Reference proteome</keyword>
<dbReference type="Gene3D" id="1.20.120.550">
    <property type="entry name" value="Membrane associated eicosanoid/glutathione metabolism-like domain"/>
    <property type="match status" value="2"/>
</dbReference>
<feature type="compositionally biased region" description="Polar residues" evidence="7">
    <location>
        <begin position="84"/>
        <end position="99"/>
    </location>
</feature>
<evidence type="ECO:0000256" key="7">
    <source>
        <dbReference type="SAM" id="MobiDB-lite"/>
    </source>
</evidence>
<dbReference type="Pfam" id="PF01124">
    <property type="entry name" value="MAPEG"/>
    <property type="match status" value="2"/>
</dbReference>
<dbReference type="InterPro" id="IPR023352">
    <property type="entry name" value="MAPEG-like_dom_sf"/>
</dbReference>
<evidence type="ECO:0000256" key="3">
    <source>
        <dbReference type="ARBA" id="ARBA00022751"/>
    </source>
</evidence>
<evidence type="ECO:0000256" key="5">
    <source>
        <dbReference type="ARBA" id="ARBA00022989"/>
    </source>
</evidence>